<reference evidence="1 2" key="1">
    <citation type="submission" date="2019-12" db="EMBL/GenBank/DDBJ databases">
        <title>Deinococcus sp. HMF7620 Genome sequencing and assembly.</title>
        <authorList>
            <person name="Kang H."/>
            <person name="Kim H."/>
            <person name="Joh K."/>
        </authorList>
    </citation>
    <scope>NUCLEOTIDE SEQUENCE [LARGE SCALE GENOMIC DNA]</scope>
    <source>
        <strain evidence="1 2">HMF7620</strain>
    </source>
</reference>
<protein>
    <submittedName>
        <fullName evidence="1">Uncharacterized protein</fullName>
    </submittedName>
</protein>
<name>A0A7C9HS43_9DEIO</name>
<sequence>MTVLPSAWVLGTPSGPLAVSPSKALAEEAAHHLSSCAHLDFTVTPLRGAATDAWDHPLPYLTSTTALTPILAVQVTFDLEDRQRHTELVWRLPLLIWEDARLWGTTLRAMSQCRVHAMQLLDTHLPLLQANLKHGQ</sequence>
<comment type="caution">
    <text evidence="1">The sequence shown here is derived from an EMBL/GenBank/DDBJ whole genome shotgun (WGS) entry which is preliminary data.</text>
</comment>
<accession>A0A7C9HS43</accession>
<evidence type="ECO:0000313" key="1">
    <source>
        <dbReference type="EMBL" id="MVN87514.1"/>
    </source>
</evidence>
<proteinExistence type="predicted"/>
<organism evidence="1 2">
    <name type="scientific">Deinococcus arboris</name>
    <dbReference type="NCBI Taxonomy" id="2682977"/>
    <lineage>
        <taxon>Bacteria</taxon>
        <taxon>Thermotogati</taxon>
        <taxon>Deinococcota</taxon>
        <taxon>Deinococci</taxon>
        <taxon>Deinococcales</taxon>
        <taxon>Deinococcaceae</taxon>
        <taxon>Deinococcus</taxon>
    </lineage>
</organism>
<evidence type="ECO:0000313" key="2">
    <source>
        <dbReference type="Proteomes" id="UP000483286"/>
    </source>
</evidence>
<dbReference type="EMBL" id="WQLB01000015">
    <property type="protein sequence ID" value="MVN87514.1"/>
    <property type="molecule type" value="Genomic_DNA"/>
</dbReference>
<gene>
    <name evidence="1" type="ORF">GO986_12135</name>
</gene>
<dbReference type="Proteomes" id="UP000483286">
    <property type="component" value="Unassembled WGS sequence"/>
</dbReference>
<dbReference type="AlphaFoldDB" id="A0A7C9HS43"/>
<dbReference type="RefSeq" id="WP_157459569.1">
    <property type="nucleotide sequence ID" value="NZ_WQLB01000015.1"/>
</dbReference>
<keyword evidence="2" id="KW-1185">Reference proteome</keyword>